<accession>A0A8H8D7D8</accession>
<comment type="caution">
    <text evidence="2">The sequence shown here is derived from an EMBL/GenBank/DDBJ whole genome shotgun (WGS) entry which is preliminary data.</text>
</comment>
<evidence type="ECO:0000313" key="2">
    <source>
        <dbReference type="EMBL" id="KAG5303527.1"/>
    </source>
</evidence>
<evidence type="ECO:0000313" key="3">
    <source>
        <dbReference type="Proteomes" id="UP000670092"/>
    </source>
</evidence>
<keyword evidence="1" id="KW-0472">Membrane</keyword>
<sequence length="84" mass="9893">MGTQHLGEFRIYNHRNFRTTVNLFLNSKNICQTLMHKRCIQLGGVSFLPFLSFPIPIIGIIRIYWLIINRRVIKDNRKFSAGIM</sequence>
<dbReference type="Proteomes" id="UP000670092">
    <property type="component" value="Unassembled WGS sequence"/>
</dbReference>
<keyword evidence="1" id="KW-1133">Transmembrane helix</keyword>
<proteinExistence type="predicted"/>
<organism evidence="2 3">
    <name type="scientific">Ajellomyces capsulatus</name>
    <name type="common">Darling's disease fungus</name>
    <name type="synonym">Histoplasma capsulatum</name>
    <dbReference type="NCBI Taxonomy" id="5037"/>
    <lineage>
        <taxon>Eukaryota</taxon>
        <taxon>Fungi</taxon>
        <taxon>Dikarya</taxon>
        <taxon>Ascomycota</taxon>
        <taxon>Pezizomycotina</taxon>
        <taxon>Eurotiomycetes</taxon>
        <taxon>Eurotiomycetidae</taxon>
        <taxon>Onygenales</taxon>
        <taxon>Ajellomycetaceae</taxon>
        <taxon>Histoplasma</taxon>
    </lineage>
</organism>
<dbReference type="EMBL" id="JAEVHI010000001">
    <property type="protein sequence ID" value="KAG5303527.1"/>
    <property type="molecule type" value="Genomic_DNA"/>
</dbReference>
<dbReference type="VEuPathDB" id="FungiDB:I7I52_01545"/>
<keyword evidence="1" id="KW-0812">Transmembrane</keyword>
<name>A0A8H8D7D8_AJECA</name>
<feature type="transmembrane region" description="Helical" evidence="1">
    <location>
        <begin position="47"/>
        <end position="68"/>
    </location>
</feature>
<reference evidence="2 3" key="1">
    <citation type="submission" date="2021-01" db="EMBL/GenBank/DDBJ databases">
        <title>Chromosome-level genome assembly of a human fungal pathogen reveals clustering of transcriptionally co-regulated genes.</title>
        <authorList>
            <person name="Voorhies M."/>
            <person name="Cohen S."/>
            <person name="Shea T.P."/>
            <person name="Petrus S."/>
            <person name="Munoz J.F."/>
            <person name="Poplawski S."/>
            <person name="Goldman W.E."/>
            <person name="Michael T."/>
            <person name="Cuomo C.A."/>
            <person name="Sil A."/>
            <person name="Beyhan S."/>
        </authorList>
    </citation>
    <scope>NUCLEOTIDE SEQUENCE [LARGE SCALE GENOMIC DNA]</scope>
    <source>
        <strain evidence="2 3">G184AR</strain>
    </source>
</reference>
<protein>
    <submittedName>
        <fullName evidence="2">Uncharacterized protein</fullName>
    </submittedName>
</protein>
<evidence type="ECO:0000256" key="1">
    <source>
        <dbReference type="SAM" id="Phobius"/>
    </source>
</evidence>
<dbReference type="AlphaFoldDB" id="A0A8H8D7D8"/>
<gene>
    <name evidence="2" type="ORF">I7I52_01545</name>
</gene>